<organism evidence="1">
    <name type="scientific">Cacopsylla melanoneura</name>
    <dbReference type="NCBI Taxonomy" id="428564"/>
    <lineage>
        <taxon>Eukaryota</taxon>
        <taxon>Metazoa</taxon>
        <taxon>Ecdysozoa</taxon>
        <taxon>Arthropoda</taxon>
        <taxon>Hexapoda</taxon>
        <taxon>Insecta</taxon>
        <taxon>Pterygota</taxon>
        <taxon>Neoptera</taxon>
        <taxon>Paraneoptera</taxon>
        <taxon>Hemiptera</taxon>
        <taxon>Sternorrhyncha</taxon>
        <taxon>Psylloidea</taxon>
        <taxon>Psyllidae</taxon>
        <taxon>Psyllinae</taxon>
        <taxon>Cacopsylla</taxon>
    </lineage>
</organism>
<proteinExistence type="predicted"/>
<evidence type="ECO:0000313" key="1">
    <source>
        <dbReference type="EMBL" id="CAG6721763.1"/>
    </source>
</evidence>
<protein>
    <submittedName>
        <fullName evidence="1">Uncharacterized protein</fullName>
    </submittedName>
</protein>
<sequence>MCYKDFTVFFSFSTFYCNLKEEVPKCSTFNTWEYFSLGSLNTQVPNRNHFQRFKIKTGIVKSERTCFFMLQATVSTIVSYFSPVTNSPYIGTRKWCDDHTRMLYSLGIGTYIKLLSIIPIF</sequence>
<name>A0A8D8VC61_9HEMI</name>
<dbReference type="AlphaFoldDB" id="A0A8D8VC61"/>
<accession>A0A8D8VC61</accession>
<dbReference type="EMBL" id="HBUF01362688">
    <property type="protein sequence ID" value="CAG6721763.1"/>
    <property type="molecule type" value="Transcribed_RNA"/>
</dbReference>
<reference evidence="1" key="1">
    <citation type="submission" date="2021-05" db="EMBL/GenBank/DDBJ databases">
        <authorList>
            <person name="Alioto T."/>
            <person name="Alioto T."/>
            <person name="Gomez Garrido J."/>
        </authorList>
    </citation>
    <scope>NUCLEOTIDE SEQUENCE</scope>
</reference>